<dbReference type="InterPro" id="IPR036188">
    <property type="entry name" value="FAD/NAD-bd_sf"/>
</dbReference>
<dbReference type="PANTHER" id="PTHR42887:SF2">
    <property type="entry name" value="OS12G0638800 PROTEIN"/>
    <property type="match status" value="1"/>
</dbReference>
<feature type="domain" description="RsdA/BaiN/AoA(So)-like Rossmann fold-like" evidence="1">
    <location>
        <begin position="5"/>
        <end position="187"/>
    </location>
</feature>
<organism evidence="2 3">
    <name type="scientific">Marivirga lumbricoides</name>
    <dbReference type="NCBI Taxonomy" id="1046115"/>
    <lineage>
        <taxon>Bacteria</taxon>
        <taxon>Pseudomonadati</taxon>
        <taxon>Bacteroidota</taxon>
        <taxon>Cytophagia</taxon>
        <taxon>Cytophagales</taxon>
        <taxon>Marivirgaceae</taxon>
        <taxon>Marivirga</taxon>
    </lineage>
</organism>
<evidence type="ECO:0000259" key="1">
    <source>
        <dbReference type="Pfam" id="PF03486"/>
    </source>
</evidence>
<dbReference type="PANTHER" id="PTHR42887">
    <property type="entry name" value="OS12G0638800 PROTEIN"/>
    <property type="match status" value="1"/>
</dbReference>
<gene>
    <name evidence="2" type="ORF">C9994_14580</name>
</gene>
<dbReference type="NCBIfam" id="TIGR00275">
    <property type="entry name" value="aminoacetone oxidase family FAD-binding enzyme"/>
    <property type="match status" value="1"/>
</dbReference>
<sequence>MKKADIIIIGAGAAGIFAAINAAEANPGKKVLVVEKSSKLLAKVKVSGGGRCNVTNTCKEPSELIKNYPRGNKKLKKAFAEFGTTDTVNWFSERGVELHAEADGRMFPITNNSQTIIDCLLKACDKYKVEIITRANIETIEKQGSSFQLTANANQLFECEKLLISTGGSNKIEGYSWLEKLGHSINPP</sequence>
<dbReference type="Gene3D" id="3.50.50.60">
    <property type="entry name" value="FAD/NAD(P)-binding domain"/>
    <property type="match status" value="1"/>
</dbReference>
<dbReference type="InterPro" id="IPR057661">
    <property type="entry name" value="RsdA/BaiN/AoA(So)_Rossmann"/>
</dbReference>
<dbReference type="AlphaFoldDB" id="A0A2T4DE85"/>
<evidence type="ECO:0000313" key="3">
    <source>
        <dbReference type="Proteomes" id="UP000240608"/>
    </source>
</evidence>
<protein>
    <submittedName>
        <fullName evidence="2">Aminoacetone oxidase family FAD-binding enzyme</fullName>
    </submittedName>
</protein>
<accession>A0A2T4DE85</accession>
<reference evidence="2 3" key="1">
    <citation type="submission" date="2018-03" db="EMBL/GenBank/DDBJ databases">
        <title>Cross-interface Injection: A General Nanoliter Liquid Handling Method Applied to Single Cells Genome Amplification Automated Nanoliter Liquid Handling Applied to Single Cell Multiple Displacement Amplification.</title>
        <authorList>
            <person name="Yun J."/>
            <person name="Xu P."/>
            <person name="Xu J."/>
            <person name="Dai X."/>
            <person name="Wang Y."/>
            <person name="Zheng X."/>
            <person name="Cao C."/>
            <person name="Yi Q."/>
            <person name="Zhu Y."/>
            <person name="Wang L."/>
            <person name="Dong Z."/>
            <person name="Huang Y."/>
            <person name="Huang L."/>
            <person name="Du W."/>
        </authorList>
    </citation>
    <scope>NUCLEOTIDE SEQUENCE [LARGE SCALE GENOMIC DNA]</scope>
    <source>
        <strain evidence="2 3">Z-D1-2</strain>
    </source>
</reference>
<feature type="non-terminal residue" evidence="2">
    <location>
        <position position="188"/>
    </location>
</feature>
<dbReference type="Pfam" id="PF03486">
    <property type="entry name" value="HI0933_like"/>
    <property type="match status" value="1"/>
</dbReference>
<dbReference type="PRINTS" id="PR00411">
    <property type="entry name" value="PNDRDTASEI"/>
</dbReference>
<dbReference type="SUPFAM" id="SSF51905">
    <property type="entry name" value="FAD/NAD(P)-binding domain"/>
    <property type="match status" value="1"/>
</dbReference>
<dbReference type="PRINTS" id="PR00368">
    <property type="entry name" value="FADPNR"/>
</dbReference>
<comment type="caution">
    <text evidence="2">The sequence shown here is derived from an EMBL/GenBank/DDBJ whole genome shotgun (WGS) entry which is preliminary data.</text>
</comment>
<evidence type="ECO:0000313" key="2">
    <source>
        <dbReference type="EMBL" id="PTB92058.1"/>
    </source>
</evidence>
<dbReference type="Proteomes" id="UP000240608">
    <property type="component" value="Unassembled WGS sequence"/>
</dbReference>
<name>A0A2T4DE85_9BACT</name>
<dbReference type="EMBL" id="PYVU01000271">
    <property type="protein sequence ID" value="PTB92058.1"/>
    <property type="molecule type" value="Genomic_DNA"/>
</dbReference>
<dbReference type="InterPro" id="IPR004792">
    <property type="entry name" value="BaiN-like"/>
</dbReference>
<proteinExistence type="predicted"/>